<dbReference type="Proteomes" id="UP001497516">
    <property type="component" value="Chromosome 9"/>
</dbReference>
<protein>
    <submittedName>
        <fullName evidence="1">Uncharacterized protein</fullName>
    </submittedName>
</protein>
<sequence length="178" mass="19871">MKTCSKPSSGRGAIHFSFGDNPPSNVLQNSPSSLIQAFHDIAKNPVVTLQPYVPTDCMKKTITEPSIYAIRDIQRPLLDCEGETITNREVVEVAAPLNQIPHMMCEATANEKIMNRLFVFVAKRTSISKTQTTILHHIHCQNLAVRHGPDEEANLCGYNLSPHRSRREIGNAKVFDLH</sequence>
<dbReference type="EMBL" id="OZ034822">
    <property type="protein sequence ID" value="CAL1410458.1"/>
    <property type="molecule type" value="Genomic_DNA"/>
</dbReference>
<evidence type="ECO:0000313" key="2">
    <source>
        <dbReference type="Proteomes" id="UP001497516"/>
    </source>
</evidence>
<reference evidence="1 2" key="1">
    <citation type="submission" date="2024-04" db="EMBL/GenBank/DDBJ databases">
        <authorList>
            <person name="Fracassetti M."/>
        </authorList>
    </citation>
    <scope>NUCLEOTIDE SEQUENCE [LARGE SCALE GENOMIC DNA]</scope>
</reference>
<name>A0AAV2GKT2_9ROSI</name>
<keyword evidence="2" id="KW-1185">Reference proteome</keyword>
<accession>A0AAV2GKT2</accession>
<evidence type="ECO:0000313" key="1">
    <source>
        <dbReference type="EMBL" id="CAL1410458.1"/>
    </source>
</evidence>
<proteinExistence type="predicted"/>
<dbReference type="AlphaFoldDB" id="A0AAV2GKT2"/>
<gene>
    <name evidence="1" type="ORF">LTRI10_LOCUS49879</name>
</gene>
<organism evidence="1 2">
    <name type="scientific">Linum trigynum</name>
    <dbReference type="NCBI Taxonomy" id="586398"/>
    <lineage>
        <taxon>Eukaryota</taxon>
        <taxon>Viridiplantae</taxon>
        <taxon>Streptophyta</taxon>
        <taxon>Embryophyta</taxon>
        <taxon>Tracheophyta</taxon>
        <taxon>Spermatophyta</taxon>
        <taxon>Magnoliopsida</taxon>
        <taxon>eudicotyledons</taxon>
        <taxon>Gunneridae</taxon>
        <taxon>Pentapetalae</taxon>
        <taxon>rosids</taxon>
        <taxon>fabids</taxon>
        <taxon>Malpighiales</taxon>
        <taxon>Linaceae</taxon>
        <taxon>Linum</taxon>
    </lineage>
</organism>